<dbReference type="STRING" id="252474.B1A74_13005"/>
<dbReference type="GO" id="GO:0020037">
    <property type="term" value="F:heme binding"/>
    <property type="evidence" value="ECO:0007669"/>
    <property type="project" value="InterPro"/>
</dbReference>
<keyword evidence="2" id="KW-1133">Transmembrane helix</keyword>
<feature type="transmembrane region" description="Helical" evidence="2">
    <location>
        <begin position="116"/>
        <end position="134"/>
    </location>
</feature>
<protein>
    <recommendedName>
        <fullName evidence="6">Cytochrome c domain-containing protein</fullName>
    </recommendedName>
</protein>
<dbReference type="AlphaFoldDB" id="A0A1V2ZV98"/>
<sequence>MPSSRPRAALTLPALILLLAAGSAPAADGADNDTPQATTRADDAPQSPEGRQLVEQRCLNCHGERTLSEAGFGRLGWHATVTRMNWVNGAGVGFGERGPIVDYLSEQSEPSMARVIGEWVVAALLAAGAAFVLWRGIRRWRRRQPTG</sequence>
<comment type="caution">
    <text evidence="4">The sequence shown here is derived from an EMBL/GenBank/DDBJ whole genome shotgun (WGS) entry which is preliminary data.</text>
</comment>
<accession>A0A1V2ZV98</accession>
<organism evidence="4 5">
    <name type="scientific">Thioalkalivibrio halophilus</name>
    <dbReference type="NCBI Taxonomy" id="252474"/>
    <lineage>
        <taxon>Bacteria</taxon>
        <taxon>Pseudomonadati</taxon>
        <taxon>Pseudomonadota</taxon>
        <taxon>Gammaproteobacteria</taxon>
        <taxon>Chromatiales</taxon>
        <taxon>Ectothiorhodospiraceae</taxon>
        <taxon>Thioalkalivibrio</taxon>
    </lineage>
</organism>
<dbReference type="EMBL" id="MUZR01000066">
    <property type="protein sequence ID" value="OOC09048.1"/>
    <property type="molecule type" value="Genomic_DNA"/>
</dbReference>
<evidence type="ECO:0000256" key="1">
    <source>
        <dbReference type="SAM" id="MobiDB-lite"/>
    </source>
</evidence>
<reference evidence="4 5" key="1">
    <citation type="submission" date="2017-02" db="EMBL/GenBank/DDBJ databases">
        <title>Genomic diversity within the haloalkaliphilic genus Thioalkalivibrio.</title>
        <authorList>
            <person name="Ahn A.-C."/>
            <person name="Meier-Kolthoff J."/>
            <person name="Overmars L."/>
            <person name="Richter M."/>
            <person name="Woyke T."/>
            <person name="Sorokin D.Y."/>
            <person name="Muyzer G."/>
        </authorList>
    </citation>
    <scope>NUCLEOTIDE SEQUENCE [LARGE SCALE GENOMIC DNA]</scope>
    <source>
        <strain evidence="4 5">HL17</strain>
    </source>
</reference>
<gene>
    <name evidence="4" type="ORF">B1A74_13005</name>
</gene>
<name>A0A1V2ZV98_9GAMM</name>
<dbReference type="GO" id="GO:0009055">
    <property type="term" value="F:electron transfer activity"/>
    <property type="evidence" value="ECO:0007669"/>
    <property type="project" value="InterPro"/>
</dbReference>
<evidence type="ECO:0008006" key="6">
    <source>
        <dbReference type="Google" id="ProtNLM"/>
    </source>
</evidence>
<evidence type="ECO:0000313" key="5">
    <source>
        <dbReference type="Proteomes" id="UP000189177"/>
    </source>
</evidence>
<dbReference type="OrthoDB" id="9812926at2"/>
<keyword evidence="2" id="KW-0472">Membrane</keyword>
<evidence type="ECO:0000313" key="4">
    <source>
        <dbReference type="EMBL" id="OOC09048.1"/>
    </source>
</evidence>
<proteinExistence type="predicted"/>
<evidence type="ECO:0000256" key="2">
    <source>
        <dbReference type="SAM" id="Phobius"/>
    </source>
</evidence>
<dbReference type="Gene3D" id="1.10.760.10">
    <property type="entry name" value="Cytochrome c-like domain"/>
    <property type="match status" value="1"/>
</dbReference>
<dbReference type="SUPFAM" id="SSF46626">
    <property type="entry name" value="Cytochrome c"/>
    <property type="match status" value="1"/>
</dbReference>
<dbReference type="Proteomes" id="UP000189177">
    <property type="component" value="Unassembled WGS sequence"/>
</dbReference>
<keyword evidence="5" id="KW-1185">Reference proteome</keyword>
<evidence type="ECO:0000256" key="3">
    <source>
        <dbReference type="SAM" id="SignalP"/>
    </source>
</evidence>
<keyword evidence="3" id="KW-0732">Signal</keyword>
<feature type="chain" id="PRO_5010717729" description="Cytochrome c domain-containing protein" evidence="3">
    <location>
        <begin position="27"/>
        <end position="147"/>
    </location>
</feature>
<dbReference type="InterPro" id="IPR036909">
    <property type="entry name" value="Cyt_c-like_dom_sf"/>
</dbReference>
<feature type="signal peptide" evidence="3">
    <location>
        <begin position="1"/>
        <end position="26"/>
    </location>
</feature>
<feature type="region of interest" description="Disordered" evidence="1">
    <location>
        <begin position="25"/>
        <end position="51"/>
    </location>
</feature>
<keyword evidence="2" id="KW-0812">Transmembrane</keyword>